<gene>
    <name evidence="3" type="ORF">WM41_1722</name>
</gene>
<comment type="caution">
    <text evidence="3">The sequence shown here is derived from an EMBL/GenBank/DDBJ whole genome shotgun (WGS) entry which is preliminary data.</text>
</comment>
<feature type="domain" description="Excalibur calcium-binding" evidence="2">
    <location>
        <begin position="43"/>
        <end position="79"/>
    </location>
</feature>
<keyword evidence="4" id="KW-1185">Reference proteome</keyword>
<dbReference type="EMBL" id="LTEB01000030">
    <property type="protein sequence ID" value="KXU17686.1"/>
    <property type="molecule type" value="Genomic_DNA"/>
</dbReference>
<evidence type="ECO:0000313" key="4">
    <source>
        <dbReference type="Proteomes" id="UP000070339"/>
    </source>
</evidence>
<organism evidence="3 4">
    <name type="scientific">Corynebacterium simulans</name>
    <dbReference type="NCBI Taxonomy" id="146827"/>
    <lineage>
        <taxon>Bacteria</taxon>
        <taxon>Bacillati</taxon>
        <taxon>Actinomycetota</taxon>
        <taxon>Actinomycetes</taxon>
        <taxon>Mycobacteriales</taxon>
        <taxon>Corynebacteriaceae</taxon>
        <taxon>Corynebacterium</taxon>
    </lineage>
</organism>
<sequence>MAPPAGVDANVDPDAGAYVEQPAPEAPAVEEQQAPAPAPAAAYYPNCAAVRAAGAAPIYAGDPGYSSDLDHDGDGVACEK</sequence>
<evidence type="ECO:0000256" key="1">
    <source>
        <dbReference type="SAM" id="MobiDB-lite"/>
    </source>
</evidence>
<reference evidence="3 4" key="1">
    <citation type="journal article" date="2016" name="Int. J. Syst. Evol. Microbiol.">
        <title>Resolving the Complexity of Human Skin Metagenomes Using Single-Molecule Sequencing.</title>
        <authorList>
            <consortium name="NISC Comparative Sequencing Program"/>
            <person name="Tsai Y.C."/>
            <person name="Conlan S."/>
            <person name="Deming C."/>
            <person name="Segre J.A."/>
            <person name="Kong H.H."/>
            <person name="Korlach J."/>
            <person name="Oh J."/>
        </authorList>
    </citation>
    <scope>NUCLEOTIDE SEQUENCE [LARGE SCALE GENOMIC DNA]</scope>
    <source>
        <strain evidence="3 4">1B08</strain>
    </source>
</reference>
<feature type="region of interest" description="Disordered" evidence="1">
    <location>
        <begin position="1"/>
        <end position="38"/>
    </location>
</feature>
<feature type="region of interest" description="Disordered" evidence="1">
    <location>
        <begin position="60"/>
        <end position="80"/>
    </location>
</feature>
<name>A0ABR5V908_9CORY</name>
<evidence type="ECO:0000313" key="3">
    <source>
        <dbReference type="EMBL" id="KXU17686.1"/>
    </source>
</evidence>
<protein>
    <submittedName>
        <fullName evidence="3">Excalibur calcium-binding domain protein</fullName>
    </submittedName>
</protein>
<dbReference type="Pfam" id="PF05901">
    <property type="entry name" value="Excalibur"/>
    <property type="match status" value="1"/>
</dbReference>
<dbReference type="Proteomes" id="UP000070339">
    <property type="component" value="Unassembled WGS sequence"/>
</dbReference>
<dbReference type="SMART" id="SM00894">
    <property type="entry name" value="Excalibur"/>
    <property type="match status" value="1"/>
</dbReference>
<evidence type="ECO:0000259" key="2">
    <source>
        <dbReference type="SMART" id="SM00894"/>
    </source>
</evidence>
<feature type="compositionally biased region" description="Low complexity" evidence="1">
    <location>
        <begin position="17"/>
        <end position="38"/>
    </location>
</feature>
<proteinExistence type="predicted"/>
<accession>A0ABR5V908</accession>
<feature type="compositionally biased region" description="Basic and acidic residues" evidence="1">
    <location>
        <begin position="68"/>
        <end position="80"/>
    </location>
</feature>
<dbReference type="InterPro" id="IPR008613">
    <property type="entry name" value="Excalibur_Ca-bd_domain"/>
</dbReference>